<dbReference type="Gene3D" id="2.20.70.10">
    <property type="match status" value="2"/>
</dbReference>
<dbReference type="Pfam" id="PF05786">
    <property type="entry name" value="Cnd2"/>
    <property type="match status" value="1"/>
</dbReference>
<evidence type="ECO:0000313" key="5">
    <source>
        <dbReference type="Proteomes" id="UP001058974"/>
    </source>
</evidence>
<dbReference type="GO" id="GO:0000796">
    <property type="term" value="C:condensin complex"/>
    <property type="evidence" value="ECO:0007669"/>
    <property type="project" value="InterPro"/>
</dbReference>
<proteinExistence type="predicted"/>
<dbReference type="InterPro" id="IPR039726">
    <property type="entry name" value="Prp40-like"/>
</dbReference>
<feature type="domain" description="WW" evidence="3">
    <location>
        <begin position="77"/>
        <end position="110"/>
    </location>
</feature>
<dbReference type="PROSITE" id="PS50020">
    <property type="entry name" value="WW_DOMAIN_2"/>
    <property type="match status" value="2"/>
</dbReference>
<feature type="transmembrane region" description="Helical" evidence="2">
    <location>
        <begin position="136"/>
        <end position="154"/>
    </location>
</feature>
<dbReference type="GO" id="GO:0071004">
    <property type="term" value="C:U2-type prespliceosome"/>
    <property type="evidence" value="ECO:0007669"/>
    <property type="project" value="TreeGrafter"/>
</dbReference>
<dbReference type="InterPro" id="IPR001202">
    <property type="entry name" value="WW_dom"/>
</dbReference>
<dbReference type="EMBL" id="JAMSHJ010000002">
    <property type="protein sequence ID" value="KAI5436618.1"/>
    <property type="molecule type" value="Genomic_DNA"/>
</dbReference>
<name>A0A9D4YBN5_PEA</name>
<keyword evidence="5" id="KW-1185">Reference proteome</keyword>
<reference evidence="4 5" key="1">
    <citation type="journal article" date="2022" name="Nat. Genet.">
        <title>Improved pea reference genome and pan-genome highlight genomic features and evolutionary characteristics.</title>
        <authorList>
            <person name="Yang T."/>
            <person name="Liu R."/>
            <person name="Luo Y."/>
            <person name="Hu S."/>
            <person name="Wang D."/>
            <person name="Wang C."/>
            <person name="Pandey M.K."/>
            <person name="Ge S."/>
            <person name="Xu Q."/>
            <person name="Li N."/>
            <person name="Li G."/>
            <person name="Huang Y."/>
            <person name="Saxena R.K."/>
            <person name="Ji Y."/>
            <person name="Li M."/>
            <person name="Yan X."/>
            <person name="He Y."/>
            <person name="Liu Y."/>
            <person name="Wang X."/>
            <person name="Xiang C."/>
            <person name="Varshney R.K."/>
            <person name="Ding H."/>
            <person name="Gao S."/>
            <person name="Zong X."/>
        </authorList>
    </citation>
    <scope>NUCLEOTIDE SEQUENCE [LARGE SCALE GENOMIC DNA]</scope>
    <source>
        <strain evidence="4 5">cv. Zhongwan 6</strain>
    </source>
</reference>
<evidence type="ECO:0000256" key="2">
    <source>
        <dbReference type="SAM" id="Phobius"/>
    </source>
</evidence>
<dbReference type="SMART" id="SM00456">
    <property type="entry name" value="WW"/>
    <property type="match status" value="2"/>
</dbReference>
<evidence type="ECO:0000256" key="1">
    <source>
        <dbReference type="SAM" id="MobiDB-lite"/>
    </source>
</evidence>
<dbReference type="PROSITE" id="PS01159">
    <property type="entry name" value="WW_DOMAIN_1"/>
    <property type="match status" value="2"/>
</dbReference>
<dbReference type="CDD" id="cd00201">
    <property type="entry name" value="WW"/>
    <property type="match status" value="2"/>
</dbReference>
<dbReference type="Gramene" id="Psat02G0293900-T1">
    <property type="protein sequence ID" value="KAI5436618.1"/>
    <property type="gene ID" value="KIW84_022939"/>
</dbReference>
<dbReference type="Proteomes" id="UP001058974">
    <property type="component" value="Chromosome 2"/>
</dbReference>
<dbReference type="InterPro" id="IPR036020">
    <property type="entry name" value="WW_dom_sf"/>
</dbReference>
<dbReference type="Pfam" id="PF00397">
    <property type="entry name" value="WW"/>
    <property type="match status" value="2"/>
</dbReference>
<feature type="compositionally biased region" description="Low complexity" evidence="1">
    <location>
        <begin position="1"/>
        <end position="41"/>
    </location>
</feature>
<dbReference type="SUPFAM" id="SSF51045">
    <property type="entry name" value="WW domain"/>
    <property type="match status" value="2"/>
</dbReference>
<dbReference type="AlphaFoldDB" id="A0A9D4YBN5"/>
<organism evidence="4 5">
    <name type="scientific">Pisum sativum</name>
    <name type="common">Garden pea</name>
    <name type="synonym">Lathyrus oleraceus</name>
    <dbReference type="NCBI Taxonomy" id="3888"/>
    <lineage>
        <taxon>Eukaryota</taxon>
        <taxon>Viridiplantae</taxon>
        <taxon>Streptophyta</taxon>
        <taxon>Embryophyta</taxon>
        <taxon>Tracheophyta</taxon>
        <taxon>Spermatophyta</taxon>
        <taxon>Magnoliopsida</taxon>
        <taxon>eudicotyledons</taxon>
        <taxon>Gunneridae</taxon>
        <taxon>Pentapetalae</taxon>
        <taxon>rosids</taxon>
        <taxon>fabids</taxon>
        <taxon>Fabales</taxon>
        <taxon>Fabaceae</taxon>
        <taxon>Papilionoideae</taxon>
        <taxon>50 kb inversion clade</taxon>
        <taxon>NPAAA clade</taxon>
        <taxon>Hologalegina</taxon>
        <taxon>IRL clade</taxon>
        <taxon>Fabeae</taxon>
        <taxon>Lathyrus</taxon>
    </lineage>
</organism>
<dbReference type="GO" id="GO:0003723">
    <property type="term" value="F:RNA binding"/>
    <property type="evidence" value="ECO:0007669"/>
    <property type="project" value="TreeGrafter"/>
</dbReference>
<protein>
    <recommendedName>
        <fullName evidence="3">WW domain-containing protein</fullName>
    </recommendedName>
</protein>
<dbReference type="PANTHER" id="PTHR11864">
    <property type="entry name" value="PRE-MRNA-PROCESSING PROTEIN PRP40"/>
    <property type="match status" value="1"/>
</dbReference>
<gene>
    <name evidence="4" type="ORF">KIW84_022939</name>
</gene>
<dbReference type="GO" id="GO:0007076">
    <property type="term" value="P:mitotic chromosome condensation"/>
    <property type="evidence" value="ECO:0007669"/>
    <property type="project" value="InterPro"/>
</dbReference>
<dbReference type="GO" id="GO:0045292">
    <property type="term" value="P:mRNA cis splicing, via spliceosome"/>
    <property type="evidence" value="ECO:0007669"/>
    <property type="project" value="InterPro"/>
</dbReference>
<sequence length="268" mass="29268">MSSVPQSAAAVTSVQQAGAQSSGTASSDTAANTTNPNSASDWAEHAAGDGRRYYYNKTTRQSSWKKPLELMSPLERADASTFWKEFTASDGGKYYFNKITQQSTWTIPEELKLAREQAQKTISQGMVSNASDTSNVTAAIAVFTILVLLLLRFFKRSKPNTIMLTGLSGRGKIKPKLTNLTASKEPTSSQQQSSSTTKFSFVQDEEETMYFKNLLAKFPAKCNAAASIGGIFPHLCFICLLRLANENGLKLQRFPNLDNLSIFPSTGC</sequence>
<evidence type="ECO:0000259" key="3">
    <source>
        <dbReference type="PROSITE" id="PS50020"/>
    </source>
</evidence>
<keyword evidence="2" id="KW-0472">Membrane</keyword>
<keyword evidence="2" id="KW-0812">Transmembrane</keyword>
<dbReference type="GO" id="GO:0005685">
    <property type="term" value="C:U1 snRNP"/>
    <property type="evidence" value="ECO:0007669"/>
    <property type="project" value="TreeGrafter"/>
</dbReference>
<comment type="caution">
    <text evidence="4">The sequence shown here is derived from an EMBL/GenBank/DDBJ whole genome shotgun (WGS) entry which is preliminary data.</text>
</comment>
<feature type="region of interest" description="Disordered" evidence="1">
    <location>
        <begin position="1"/>
        <end position="43"/>
    </location>
</feature>
<feature type="domain" description="WW" evidence="3">
    <location>
        <begin position="36"/>
        <end position="69"/>
    </location>
</feature>
<dbReference type="PANTHER" id="PTHR11864:SF0">
    <property type="entry name" value="PRP40 PRE-MRNA PROCESSING FACTOR 40 HOMOLOG A (YEAST)"/>
    <property type="match status" value="1"/>
</dbReference>
<evidence type="ECO:0000313" key="4">
    <source>
        <dbReference type="EMBL" id="KAI5436618.1"/>
    </source>
</evidence>
<accession>A0A9D4YBN5</accession>
<dbReference type="InterPro" id="IPR022816">
    <property type="entry name" value="Condensin_barren_su2"/>
</dbReference>
<keyword evidence="2" id="KW-1133">Transmembrane helix</keyword>